<evidence type="ECO:0000313" key="2">
    <source>
        <dbReference type="Proteomes" id="UP001596028"/>
    </source>
</evidence>
<dbReference type="SUPFAM" id="SSF158430">
    <property type="entry name" value="Bacillus cereus metalloprotein-like"/>
    <property type="match status" value="2"/>
</dbReference>
<sequence>MEGPLFEHRFWLQIMGDHARMILNVLAPREQADIRSAEQYAQTFDRLLEEARRPDAGAMLASLNEQAMQEVTKFRAFKLSLLERLLLGKVRIGFTPSFLNHMVNELEEYVRILDALLKGKPVPVFHPLHHDLLWLQDAIGHAAGLGADMDLVEKNRIKQSMKFEKQFQALYLKAVEMAGYMRTQLTDFPAFRKFHSDIDLEMRVFMHFLQELEEMQLTAEMLDRISPLIPDHMYREECYYLTKLAQSGMVPQPSCDPARPRVAD</sequence>
<comment type="caution">
    <text evidence="1">The sequence shown here is derived from an EMBL/GenBank/DDBJ whole genome shotgun (WGS) entry which is preliminary data.</text>
</comment>
<dbReference type="Proteomes" id="UP001596028">
    <property type="component" value="Unassembled WGS sequence"/>
</dbReference>
<protein>
    <submittedName>
        <fullName evidence="1">DUF2935 domain-containing protein</fullName>
    </submittedName>
</protein>
<gene>
    <name evidence="1" type="ORF">ACFO3S_00400</name>
</gene>
<accession>A0ABV9F656</accession>
<dbReference type="Pfam" id="PF11155">
    <property type="entry name" value="DUF2935"/>
    <property type="match status" value="2"/>
</dbReference>
<dbReference type="EMBL" id="JBHSEP010000001">
    <property type="protein sequence ID" value="MFC4596683.1"/>
    <property type="molecule type" value="Genomic_DNA"/>
</dbReference>
<keyword evidence="2" id="KW-1185">Reference proteome</keyword>
<reference evidence="2" key="1">
    <citation type="journal article" date="2019" name="Int. J. Syst. Evol. Microbiol.">
        <title>The Global Catalogue of Microorganisms (GCM) 10K type strain sequencing project: providing services to taxonomists for standard genome sequencing and annotation.</title>
        <authorList>
            <consortium name="The Broad Institute Genomics Platform"/>
            <consortium name="The Broad Institute Genome Sequencing Center for Infectious Disease"/>
            <person name="Wu L."/>
            <person name="Ma J."/>
        </authorList>
    </citation>
    <scope>NUCLEOTIDE SEQUENCE [LARGE SCALE GENOMIC DNA]</scope>
    <source>
        <strain evidence="2">CCUG 49571</strain>
    </source>
</reference>
<organism evidence="1 2">
    <name type="scientific">Cohnella hongkongensis</name>
    <dbReference type="NCBI Taxonomy" id="178337"/>
    <lineage>
        <taxon>Bacteria</taxon>
        <taxon>Bacillati</taxon>
        <taxon>Bacillota</taxon>
        <taxon>Bacilli</taxon>
        <taxon>Bacillales</taxon>
        <taxon>Paenibacillaceae</taxon>
        <taxon>Cohnella</taxon>
    </lineage>
</organism>
<dbReference type="InterPro" id="IPR021328">
    <property type="entry name" value="CotB-like"/>
</dbReference>
<dbReference type="RefSeq" id="WP_378091065.1">
    <property type="nucleotide sequence ID" value="NZ_JBHSEP010000001.1"/>
</dbReference>
<evidence type="ECO:0000313" key="1">
    <source>
        <dbReference type="EMBL" id="MFC4596683.1"/>
    </source>
</evidence>
<proteinExistence type="predicted"/>
<dbReference type="Gene3D" id="1.20.1260.120">
    <property type="entry name" value="Protein of unknown function DUF2935"/>
    <property type="match status" value="1"/>
</dbReference>
<name>A0ABV9F656_9BACL</name>